<feature type="domain" description="TfoX N-terminal" evidence="1">
    <location>
        <begin position="13"/>
        <end position="100"/>
    </location>
</feature>
<reference evidence="2 3" key="1">
    <citation type="submission" date="2020-04" db="EMBL/GenBank/DDBJ databases">
        <title>Molecular characterization of pseudomonads from Agaricus bisporus reveal novel blotch 2 pathogens in Western Europe.</title>
        <authorList>
            <person name="Taparia T."/>
            <person name="Krijger M."/>
            <person name="Haynes E."/>
            <person name="Elpinstone J.G."/>
            <person name="Noble R."/>
            <person name="Van Der Wolf J."/>
        </authorList>
    </citation>
    <scope>NUCLEOTIDE SEQUENCE [LARGE SCALE GENOMIC DNA]</scope>
    <source>
        <strain evidence="2 3">F1001</strain>
    </source>
</reference>
<sequence>MARDPGLEELMRDQLSIVEGLSEKAMFGGLAWLMNGHLLCAARDDGALIRLGKDYDREVLAISGITPMISRGRIMEGWLRIEAETFADDLLAQKLLAEAVVFVRALPRKK</sequence>
<evidence type="ECO:0000313" key="2">
    <source>
        <dbReference type="EMBL" id="NWB49646.1"/>
    </source>
</evidence>
<name>A0A7Y8BMR0_9PSED</name>
<dbReference type="RefSeq" id="WP_100939377.1">
    <property type="nucleotide sequence ID" value="NZ_JACAPU010000031.1"/>
</dbReference>
<dbReference type="Pfam" id="PF04993">
    <property type="entry name" value="TfoX_N"/>
    <property type="match status" value="1"/>
</dbReference>
<evidence type="ECO:0000313" key="3">
    <source>
        <dbReference type="Proteomes" id="UP000582981"/>
    </source>
</evidence>
<dbReference type="InterPro" id="IPR007076">
    <property type="entry name" value="TfoX_N"/>
</dbReference>
<dbReference type="SUPFAM" id="SSF159894">
    <property type="entry name" value="YgaC/TfoX-N like"/>
    <property type="match status" value="1"/>
</dbReference>
<organism evidence="2 3">
    <name type="scientific">Pseudomonas gingeri</name>
    <dbReference type="NCBI Taxonomy" id="117681"/>
    <lineage>
        <taxon>Bacteria</taxon>
        <taxon>Pseudomonadati</taxon>
        <taxon>Pseudomonadota</taxon>
        <taxon>Gammaproteobacteria</taxon>
        <taxon>Pseudomonadales</taxon>
        <taxon>Pseudomonadaceae</taxon>
        <taxon>Pseudomonas</taxon>
    </lineage>
</organism>
<dbReference type="Proteomes" id="UP000582981">
    <property type="component" value="Unassembled WGS sequence"/>
</dbReference>
<evidence type="ECO:0000259" key="1">
    <source>
        <dbReference type="Pfam" id="PF04993"/>
    </source>
</evidence>
<accession>A0A7Y8BMR0</accession>
<protein>
    <submittedName>
        <fullName evidence="2">TfoX/Sxy family protein</fullName>
    </submittedName>
</protein>
<dbReference type="EMBL" id="JACAPU010000031">
    <property type="protein sequence ID" value="NWB49646.1"/>
    <property type="molecule type" value="Genomic_DNA"/>
</dbReference>
<gene>
    <name evidence="2" type="ORF">HX829_24485</name>
</gene>
<dbReference type="AlphaFoldDB" id="A0A7Y8BMR0"/>
<comment type="caution">
    <text evidence="2">The sequence shown here is derived from an EMBL/GenBank/DDBJ whole genome shotgun (WGS) entry which is preliminary data.</text>
</comment>
<proteinExistence type="predicted"/>